<feature type="compositionally biased region" description="Basic residues" evidence="1">
    <location>
        <begin position="103"/>
        <end position="112"/>
    </location>
</feature>
<keyword evidence="3" id="KW-1185">Reference proteome</keyword>
<evidence type="ECO:0000313" key="3">
    <source>
        <dbReference type="Proteomes" id="UP001152622"/>
    </source>
</evidence>
<evidence type="ECO:0000313" key="2">
    <source>
        <dbReference type="EMBL" id="KAJ8382907.1"/>
    </source>
</evidence>
<sequence length="112" mass="12671">MTFRSINVCIWMMDFDWEVETCKGLWDTVGPIGPGPMDEFTSVWAAVGERAPQRAGIGVEPAPEGSVERLFDWDAGEQFAIAGRRSGSRNIEPRPRLSAAQRLHLRRQTKRR</sequence>
<dbReference type="EMBL" id="JAINUF010000001">
    <property type="protein sequence ID" value="KAJ8382907.1"/>
    <property type="molecule type" value="Genomic_DNA"/>
</dbReference>
<dbReference type="AlphaFoldDB" id="A0A9Q1GH82"/>
<dbReference type="Proteomes" id="UP001152622">
    <property type="component" value="Chromosome 1"/>
</dbReference>
<comment type="caution">
    <text evidence="2">The sequence shown here is derived from an EMBL/GenBank/DDBJ whole genome shotgun (WGS) entry which is preliminary data.</text>
</comment>
<protein>
    <submittedName>
        <fullName evidence="2">Uncharacterized protein</fullName>
    </submittedName>
</protein>
<feature type="region of interest" description="Disordered" evidence="1">
    <location>
        <begin position="84"/>
        <end position="112"/>
    </location>
</feature>
<name>A0A9Q1GH82_SYNKA</name>
<proteinExistence type="predicted"/>
<evidence type="ECO:0000256" key="1">
    <source>
        <dbReference type="SAM" id="MobiDB-lite"/>
    </source>
</evidence>
<organism evidence="2 3">
    <name type="scientific">Synaphobranchus kaupii</name>
    <name type="common">Kaup's arrowtooth eel</name>
    <dbReference type="NCBI Taxonomy" id="118154"/>
    <lineage>
        <taxon>Eukaryota</taxon>
        <taxon>Metazoa</taxon>
        <taxon>Chordata</taxon>
        <taxon>Craniata</taxon>
        <taxon>Vertebrata</taxon>
        <taxon>Euteleostomi</taxon>
        <taxon>Actinopterygii</taxon>
        <taxon>Neopterygii</taxon>
        <taxon>Teleostei</taxon>
        <taxon>Anguilliformes</taxon>
        <taxon>Synaphobranchidae</taxon>
        <taxon>Synaphobranchus</taxon>
    </lineage>
</organism>
<accession>A0A9Q1GH82</accession>
<reference evidence="2" key="1">
    <citation type="journal article" date="2023" name="Science">
        <title>Genome structures resolve the early diversification of teleost fishes.</title>
        <authorList>
            <person name="Parey E."/>
            <person name="Louis A."/>
            <person name="Montfort J."/>
            <person name="Bouchez O."/>
            <person name="Roques C."/>
            <person name="Iampietro C."/>
            <person name="Lluch J."/>
            <person name="Castinel A."/>
            <person name="Donnadieu C."/>
            <person name="Desvignes T."/>
            <person name="Floi Bucao C."/>
            <person name="Jouanno E."/>
            <person name="Wen M."/>
            <person name="Mejri S."/>
            <person name="Dirks R."/>
            <person name="Jansen H."/>
            <person name="Henkel C."/>
            <person name="Chen W.J."/>
            <person name="Zahm M."/>
            <person name="Cabau C."/>
            <person name="Klopp C."/>
            <person name="Thompson A.W."/>
            <person name="Robinson-Rechavi M."/>
            <person name="Braasch I."/>
            <person name="Lecointre G."/>
            <person name="Bobe J."/>
            <person name="Postlethwait J.H."/>
            <person name="Berthelot C."/>
            <person name="Roest Crollius H."/>
            <person name="Guiguen Y."/>
        </authorList>
    </citation>
    <scope>NUCLEOTIDE SEQUENCE</scope>
    <source>
        <strain evidence="2">WJC10195</strain>
    </source>
</reference>
<gene>
    <name evidence="2" type="ORF">SKAU_G00036850</name>
</gene>